<feature type="region of interest" description="Disordered" evidence="1">
    <location>
        <begin position="254"/>
        <end position="305"/>
    </location>
</feature>
<name>A0A1Z5STF1_HORWE</name>
<dbReference type="PANTHER" id="PTHR36182">
    <property type="entry name" value="PROTEIN, PUTATIVE (AFU_ORTHOLOGUE AFUA_6G10930)-RELATED"/>
    <property type="match status" value="1"/>
</dbReference>
<proteinExistence type="predicted"/>
<keyword evidence="3" id="KW-0732">Signal</keyword>
<dbReference type="Gene3D" id="2.70.50.70">
    <property type="match status" value="1"/>
</dbReference>
<dbReference type="EMBL" id="MUNK01000263">
    <property type="protein sequence ID" value="OTA24038.1"/>
    <property type="molecule type" value="Genomic_DNA"/>
</dbReference>
<feature type="transmembrane region" description="Helical" evidence="2">
    <location>
        <begin position="467"/>
        <end position="491"/>
    </location>
</feature>
<feature type="region of interest" description="Disordered" evidence="1">
    <location>
        <begin position="318"/>
        <end position="359"/>
    </location>
</feature>
<feature type="transmembrane region" description="Helical" evidence="2">
    <location>
        <begin position="553"/>
        <end position="573"/>
    </location>
</feature>
<reference evidence="5 6" key="1">
    <citation type="submission" date="2017-01" db="EMBL/GenBank/DDBJ databases">
        <title>The recent genome duplication of the halophilic yeast Hortaea werneckii: insights from long-read sequencing.</title>
        <authorList>
            <person name="Sinha S."/>
            <person name="Flibotte S."/>
            <person name="Neira M."/>
            <person name="Lenassi M."/>
            <person name="Gostincar C."/>
            <person name="Stajich J.E."/>
            <person name="Nislow C.E."/>
        </authorList>
    </citation>
    <scope>NUCLEOTIDE SEQUENCE [LARGE SCALE GENOMIC DNA]</scope>
    <source>
        <strain evidence="5 6">EXF-2000</strain>
    </source>
</reference>
<feature type="domain" description="Carbohydrate-binding module family 19" evidence="4">
    <location>
        <begin position="338"/>
        <end position="393"/>
    </location>
</feature>
<feature type="compositionally biased region" description="Low complexity" evidence="1">
    <location>
        <begin position="285"/>
        <end position="303"/>
    </location>
</feature>
<dbReference type="VEuPathDB" id="FungiDB:BTJ68_13259"/>
<dbReference type="GO" id="GO:0008061">
    <property type="term" value="F:chitin binding"/>
    <property type="evidence" value="ECO:0007669"/>
    <property type="project" value="InterPro"/>
</dbReference>
<evidence type="ECO:0000259" key="4">
    <source>
        <dbReference type="Pfam" id="PF03427"/>
    </source>
</evidence>
<feature type="transmembrane region" description="Helical" evidence="2">
    <location>
        <begin position="512"/>
        <end position="533"/>
    </location>
</feature>
<feature type="compositionally biased region" description="Polar residues" evidence="1">
    <location>
        <begin position="254"/>
        <end position="279"/>
    </location>
</feature>
<evidence type="ECO:0000256" key="2">
    <source>
        <dbReference type="SAM" id="Phobius"/>
    </source>
</evidence>
<organism evidence="5 6">
    <name type="scientific">Hortaea werneckii EXF-2000</name>
    <dbReference type="NCBI Taxonomy" id="1157616"/>
    <lineage>
        <taxon>Eukaryota</taxon>
        <taxon>Fungi</taxon>
        <taxon>Dikarya</taxon>
        <taxon>Ascomycota</taxon>
        <taxon>Pezizomycotina</taxon>
        <taxon>Dothideomycetes</taxon>
        <taxon>Dothideomycetidae</taxon>
        <taxon>Mycosphaerellales</taxon>
        <taxon>Teratosphaeriaceae</taxon>
        <taxon>Hortaea</taxon>
    </lineage>
</organism>
<keyword evidence="2" id="KW-1133">Transmembrane helix</keyword>
<feature type="region of interest" description="Disordered" evidence="1">
    <location>
        <begin position="611"/>
        <end position="663"/>
    </location>
</feature>
<comment type="caution">
    <text evidence="5">The sequence shown here is derived from an EMBL/GenBank/DDBJ whole genome shotgun (WGS) entry which is preliminary data.</text>
</comment>
<dbReference type="PANTHER" id="PTHR36182:SF2">
    <property type="entry name" value="LYTIC POLYSACCHARIDE MONOOXYGENASE"/>
    <property type="match status" value="1"/>
</dbReference>
<dbReference type="InParanoid" id="A0A1Z5STF1"/>
<evidence type="ECO:0000256" key="3">
    <source>
        <dbReference type="SAM" id="SignalP"/>
    </source>
</evidence>
<feature type="transmembrane region" description="Helical" evidence="2">
    <location>
        <begin position="580"/>
        <end position="603"/>
    </location>
</feature>
<dbReference type="InterPro" id="IPR005089">
    <property type="entry name" value="CBM19"/>
</dbReference>
<dbReference type="OrthoDB" id="2342176at2759"/>
<feature type="signal peptide" evidence="3">
    <location>
        <begin position="1"/>
        <end position="20"/>
    </location>
</feature>
<evidence type="ECO:0000313" key="5">
    <source>
        <dbReference type="EMBL" id="OTA24038.1"/>
    </source>
</evidence>
<feature type="compositionally biased region" description="Low complexity" evidence="1">
    <location>
        <begin position="318"/>
        <end position="355"/>
    </location>
</feature>
<feature type="compositionally biased region" description="Basic and acidic residues" evidence="1">
    <location>
        <begin position="638"/>
        <end position="649"/>
    </location>
</feature>
<dbReference type="Pfam" id="PF03427">
    <property type="entry name" value="CBM_19"/>
    <property type="match status" value="1"/>
</dbReference>
<protein>
    <recommendedName>
        <fullName evidence="4">Carbohydrate-binding module family 19 domain-containing protein</fullName>
    </recommendedName>
</protein>
<evidence type="ECO:0000256" key="1">
    <source>
        <dbReference type="SAM" id="MobiDB-lite"/>
    </source>
</evidence>
<gene>
    <name evidence="5" type="ORF">BTJ68_13259</name>
</gene>
<dbReference type="STRING" id="1157616.A0A1Z5STF1"/>
<keyword evidence="2" id="KW-0472">Membrane</keyword>
<dbReference type="AlphaFoldDB" id="A0A1Z5STF1"/>
<dbReference type="Proteomes" id="UP000194280">
    <property type="component" value="Unassembled WGS sequence"/>
</dbReference>
<evidence type="ECO:0000313" key="6">
    <source>
        <dbReference type="Proteomes" id="UP000194280"/>
    </source>
</evidence>
<keyword evidence="2" id="KW-0812">Transmembrane</keyword>
<dbReference type="GO" id="GO:0006032">
    <property type="term" value="P:chitin catabolic process"/>
    <property type="evidence" value="ECO:0007669"/>
    <property type="project" value="InterPro"/>
</dbReference>
<feature type="chain" id="PRO_5012803361" description="Carbohydrate-binding module family 19 domain-containing protein" evidence="3">
    <location>
        <begin position="21"/>
        <end position="663"/>
    </location>
</feature>
<accession>A0A1Z5STF1</accession>
<keyword evidence="6" id="KW-1185">Reference proteome</keyword>
<sequence length="663" mass="68849">MSFATFAAVGLAAFSTMASGHLIMQNPVPFGVDSLNNSPLVDAKPGTAQSDFPCKQRPGVYDITAMNNVQVGKPNLISWEGSASHGGGTCQLAITTDLEPTANTTFKLIQTYEGNCPVVSSNGNTGTDDYTWSLPEGTPNGRLTFAWLWYNRIGNRELYMNCAPLDVTGGSDDTEFYDSLPNAYIVNMPTSECEIPETTNAEIPHPGQYLLKNPDASFAAASGPSCQASAAAMTEGVKGYKSATVENLAATHAPSSNYDSTGPATGAATQSAAPGTSSPAGDYGASSAPAYTSAAATPTSAPSQSGFVTVSSAAASSSSAPATTSAPPASTSQPSAQTTTRSTSAAASPSSSSSSGNTCEEQGALICSEDGESYGLCNFGSAIMQPVAPGTICSYGQIVRRPQTNDTPPGSVSCSEQGALVCSADGEFFGLCDFGSAVLRPVANGTTCSNGSIQGKRSVERRQAFKAYAFGTAGYCSLQALPLLLTPKLIVSMLAKDARPITDLEAYLSRSLALALLAFALLVILLTGAIPLTGGIEDNVKGTNADGLSKDPYAYPTLLVTTGYHALTAFYLYTQVTGRWTFGLGAGLIFSSILFCLGVWVTVFGSEKGRISKSTGADKRTSNFPFGNSESAKSKKKESKEDKKDEAKAERKRKSVARTSSWR</sequence>